<feature type="non-terminal residue" evidence="1">
    <location>
        <position position="1"/>
    </location>
</feature>
<evidence type="ECO:0000313" key="1">
    <source>
        <dbReference type="EMBL" id="ETX03352.1"/>
    </source>
</evidence>
<comment type="caution">
    <text evidence="1">The sequence shown here is derived from an EMBL/GenBank/DDBJ whole genome shotgun (WGS) entry which is preliminary data.</text>
</comment>
<accession>W4M112</accession>
<dbReference type="EMBL" id="AZHX01001444">
    <property type="protein sequence ID" value="ETX03352.1"/>
    <property type="molecule type" value="Genomic_DNA"/>
</dbReference>
<gene>
    <name evidence="1" type="ORF">ETSY2_33705</name>
</gene>
<dbReference type="AlphaFoldDB" id="W4M112"/>
<dbReference type="Proteomes" id="UP000019140">
    <property type="component" value="Unassembled WGS sequence"/>
</dbReference>
<protein>
    <submittedName>
        <fullName evidence="1">Uncharacterized protein</fullName>
    </submittedName>
</protein>
<name>W4M112_9BACT</name>
<dbReference type="InterPro" id="IPR013211">
    <property type="entry name" value="LVIVD"/>
</dbReference>
<reference evidence="1 2" key="1">
    <citation type="journal article" date="2014" name="Nature">
        <title>An environmental bacterial taxon with a large and distinct metabolic repertoire.</title>
        <authorList>
            <person name="Wilson M.C."/>
            <person name="Mori T."/>
            <person name="Ruckert C."/>
            <person name="Uria A.R."/>
            <person name="Helf M.J."/>
            <person name="Takada K."/>
            <person name="Gernert C."/>
            <person name="Steffens U.A."/>
            <person name="Heycke N."/>
            <person name="Schmitt S."/>
            <person name="Rinke C."/>
            <person name="Helfrich E.J."/>
            <person name="Brachmann A.O."/>
            <person name="Gurgui C."/>
            <person name="Wakimoto T."/>
            <person name="Kracht M."/>
            <person name="Crusemann M."/>
            <person name="Hentschel U."/>
            <person name="Abe I."/>
            <person name="Matsunaga S."/>
            <person name="Kalinowski J."/>
            <person name="Takeyama H."/>
            <person name="Piel J."/>
        </authorList>
    </citation>
    <scope>NUCLEOTIDE SEQUENCE [LARGE SCALE GENOMIC DNA]</scope>
    <source>
        <strain evidence="2">TSY2</strain>
    </source>
</reference>
<dbReference type="HOGENOM" id="CLU_1492053_0_0_7"/>
<keyword evidence="2" id="KW-1185">Reference proteome</keyword>
<organism evidence="1 2">
    <name type="scientific">Candidatus Entotheonella gemina</name>
    <dbReference type="NCBI Taxonomy" id="1429439"/>
    <lineage>
        <taxon>Bacteria</taxon>
        <taxon>Pseudomonadati</taxon>
        <taxon>Nitrospinota/Tectimicrobiota group</taxon>
        <taxon>Candidatus Tectimicrobiota</taxon>
        <taxon>Candidatus Entotheonellia</taxon>
        <taxon>Candidatus Entotheonellales</taxon>
        <taxon>Candidatus Entotheonellaceae</taxon>
        <taxon>Candidatus Entotheonella</taxon>
    </lineage>
</organism>
<evidence type="ECO:0000313" key="2">
    <source>
        <dbReference type="Proteomes" id="UP000019140"/>
    </source>
</evidence>
<proteinExistence type="predicted"/>
<dbReference type="Pfam" id="PF08309">
    <property type="entry name" value="LVIVD"/>
    <property type="match status" value="1"/>
</dbReference>
<sequence>KSDGMWYIFDISDLARPEPIVHMDWSPPYPCPSHTTLPVPWDIMGRRILVVSDEEVGDRLAPTPNAFLWIVDITEETNPIPISTYRARPEDQPFDPDCWYGCHQSQEQLYDNRLAVTWFGGGLRMIDISNPWQPEELGYYLPEPGQGYQVAQSNDVFATPEGLYYLVDRLGGFEILEWVGA</sequence>